<dbReference type="RefSeq" id="WP_137315943.1">
    <property type="nucleotide sequence ID" value="NZ_CP040017.1"/>
</dbReference>
<dbReference type="AlphaFoldDB" id="A0A4V1EE30"/>
<keyword evidence="9 10" id="KW-0998">Cell outer membrane</keyword>
<feature type="signal peptide" evidence="12">
    <location>
        <begin position="1"/>
        <end position="31"/>
    </location>
</feature>
<evidence type="ECO:0000256" key="4">
    <source>
        <dbReference type="ARBA" id="ARBA00022452"/>
    </source>
</evidence>
<keyword evidence="12" id="KW-0732">Signal</keyword>
<dbReference type="Proteomes" id="UP000298763">
    <property type="component" value="Chromosome"/>
</dbReference>
<keyword evidence="5 10" id="KW-0812">Transmembrane</keyword>
<dbReference type="Proteomes" id="UP000584325">
    <property type="component" value="Unassembled WGS sequence"/>
</dbReference>
<dbReference type="PANTHER" id="PTHR47234">
    <property type="match status" value="1"/>
</dbReference>
<keyword evidence="8 15" id="KW-0675">Receptor</keyword>
<evidence type="ECO:0000256" key="9">
    <source>
        <dbReference type="ARBA" id="ARBA00023237"/>
    </source>
</evidence>
<dbReference type="OrthoDB" id="8530571at2"/>
<dbReference type="InterPro" id="IPR012910">
    <property type="entry name" value="Plug_dom"/>
</dbReference>
<sequence length="929" mass="97767">MKETVLAHSLRMMFAGGLAVIATTAALPVLAQEEGGKMQRVEVTGSSVKRTDSETALPVQMISKEDIQRIGATSTESLLASISSLSSAGATSNAAGASSGTFGLSSISLRGLGGERTLVLVNGRRLAAFAGGGGATVNVNVIPLAAIERIEVLKDGASGVYGSDAVAGVVNFILSKNFEGVQVSAGAGSPTTHGGGQNNKASITAGIGDLDRDRYSAVVSVSWEKDKALFGRDRDYARSGNNLPYYVSGATGQGNIEGVVIPGAYPNDRGAGFGASPATGYGNPLAASGKCADIQMFQNPTPTSKGAPYCAYDSAPATNLIPARELANLTGNLTYQINDEHQLFADALLSRSVVTNTIQASPVRRSFLVVDSAFTQQKVDPALILYPGNPAYQSIAAPYLAAQGYSSIIGQPLAITSRVFDYGPRQSRDVATQSRFTGGARGTLWGQDYEVALTSNRSKVSGSLPSGYFLQVEYAKIINDPANNWNPWAPGGVQTGALADKLKAAQYTGKTVDGWSDSELADGKITGDLFSIDGRAVQYAAGAQARHESYQVSPSAALLSGDVGGAGGALAAVDRSRTIRSVFGELNVPLLKTVEANLALRNDHYSDVGSSTNYKASLRWQPLRSLLLRGSLGSGFRAPTLDDLWTPQVLGTTVAFTDPKTGQGSLQVNGLTGGNPDLRPEKSRQASVGMVWSPASWLNAGVDYFRIKVSDMLATPSAQEVVSRFRAGDPAYANLVVQNGNDIDLVKTVLANTGEATVQGADLFVIGRQKFANGRLDVALNGTYMDKFDQTSPGGTVSHKVGTLVDAAGTAVIGADAGGVVLRWKHTLSASWTQGALSSTLIQNYHSRYEAAHDLLGNRVLMKAAATYDANLAWRGIRNTTLTLGVRNLLDRQPQAFVPIAAQFQYGYDVNTYDPRGRFVYVNASYAFR</sequence>
<keyword evidence="3 10" id="KW-0813">Transport</keyword>
<dbReference type="SUPFAM" id="SSF56935">
    <property type="entry name" value="Porins"/>
    <property type="match status" value="1"/>
</dbReference>
<organism evidence="15 18">
    <name type="scientific">Pseudoduganella umbonata</name>
    <dbReference type="NCBI Taxonomy" id="864828"/>
    <lineage>
        <taxon>Bacteria</taxon>
        <taxon>Pseudomonadati</taxon>
        <taxon>Pseudomonadota</taxon>
        <taxon>Betaproteobacteria</taxon>
        <taxon>Burkholderiales</taxon>
        <taxon>Oxalobacteraceae</taxon>
        <taxon>Telluria group</taxon>
        <taxon>Pseudoduganella</taxon>
    </lineage>
</organism>
<evidence type="ECO:0000259" key="14">
    <source>
        <dbReference type="Pfam" id="PF07715"/>
    </source>
</evidence>
<evidence type="ECO:0000313" key="15">
    <source>
        <dbReference type="EMBL" id="MBB3223050.1"/>
    </source>
</evidence>
<feature type="chain" id="PRO_5044609983" evidence="12">
    <location>
        <begin position="32"/>
        <end position="929"/>
    </location>
</feature>
<dbReference type="EMBL" id="JACHXS010000007">
    <property type="protein sequence ID" value="MBB3223050.1"/>
    <property type="molecule type" value="Genomic_DNA"/>
</dbReference>
<evidence type="ECO:0000313" key="18">
    <source>
        <dbReference type="Proteomes" id="UP000584325"/>
    </source>
</evidence>
<keyword evidence="4 10" id="KW-1134">Transmembrane beta strand</keyword>
<dbReference type="PROSITE" id="PS52016">
    <property type="entry name" value="TONB_DEPENDENT_REC_3"/>
    <property type="match status" value="1"/>
</dbReference>
<keyword evidence="7 10" id="KW-0472">Membrane</keyword>
<evidence type="ECO:0000259" key="13">
    <source>
        <dbReference type="Pfam" id="PF00593"/>
    </source>
</evidence>
<evidence type="ECO:0000256" key="11">
    <source>
        <dbReference type="RuleBase" id="RU003357"/>
    </source>
</evidence>
<dbReference type="Gene3D" id="2.170.130.10">
    <property type="entry name" value="TonB-dependent receptor, plug domain"/>
    <property type="match status" value="1"/>
</dbReference>
<gene>
    <name evidence="16" type="ORF">FCL38_23930</name>
    <name evidence="15" type="ORF">FHS02_003888</name>
</gene>
<dbReference type="Pfam" id="PF00593">
    <property type="entry name" value="TonB_dep_Rec_b-barrel"/>
    <property type="match status" value="1"/>
</dbReference>
<dbReference type="InterPro" id="IPR000531">
    <property type="entry name" value="Beta-barrel_TonB"/>
</dbReference>
<protein>
    <submittedName>
        <fullName evidence="15">Iron complex outermembrane receptor protein</fullName>
    </submittedName>
    <submittedName>
        <fullName evidence="16">TonB-dependent receptor</fullName>
    </submittedName>
</protein>
<dbReference type="InterPro" id="IPR037066">
    <property type="entry name" value="Plug_dom_sf"/>
</dbReference>
<dbReference type="InterPro" id="IPR039426">
    <property type="entry name" value="TonB-dep_rcpt-like"/>
</dbReference>
<dbReference type="PANTHER" id="PTHR47234:SF2">
    <property type="entry name" value="TONB-DEPENDENT RECEPTOR"/>
    <property type="match status" value="1"/>
</dbReference>
<reference evidence="16 17" key="1">
    <citation type="submission" date="2019-05" db="EMBL/GenBank/DDBJ databases">
        <title>Draft Genome Sequences of Six Type Strains of the Genus Massilia.</title>
        <authorList>
            <person name="Miess H."/>
            <person name="Frediansyhah A."/>
            <person name="Gross H."/>
        </authorList>
    </citation>
    <scope>NUCLEOTIDE SEQUENCE [LARGE SCALE GENOMIC DNA]</scope>
    <source>
        <strain evidence="16 17">DSMZ 26121</strain>
    </source>
</reference>
<feature type="domain" description="TonB-dependent receptor-like beta-barrel" evidence="13">
    <location>
        <begin position="425"/>
        <end position="889"/>
    </location>
</feature>
<dbReference type="Pfam" id="PF07715">
    <property type="entry name" value="Plug"/>
    <property type="match status" value="1"/>
</dbReference>
<comment type="similarity">
    <text evidence="2 10 11">Belongs to the TonB-dependent receptor family.</text>
</comment>
<dbReference type="InterPro" id="IPR036942">
    <property type="entry name" value="Beta-barrel_TonB_sf"/>
</dbReference>
<evidence type="ECO:0000256" key="2">
    <source>
        <dbReference type="ARBA" id="ARBA00009810"/>
    </source>
</evidence>
<evidence type="ECO:0000256" key="1">
    <source>
        <dbReference type="ARBA" id="ARBA00004571"/>
    </source>
</evidence>
<evidence type="ECO:0000256" key="6">
    <source>
        <dbReference type="ARBA" id="ARBA00023077"/>
    </source>
</evidence>
<name>A0A4V1EE30_9BURK</name>
<dbReference type="EMBL" id="CP040017">
    <property type="protein sequence ID" value="QCP13151.1"/>
    <property type="molecule type" value="Genomic_DNA"/>
</dbReference>
<feature type="domain" description="TonB-dependent receptor plug" evidence="14">
    <location>
        <begin position="53"/>
        <end position="169"/>
    </location>
</feature>
<evidence type="ECO:0000313" key="17">
    <source>
        <dbReference type="Proteomes" id="UP000298763"/>
    </source>
</evidence>
<evidence type="ECO:0000313" key="16">
    <source>
        <dbReference type="EMBL" id="QCP13151.1"/>
    </source>
</evidence>
<comment type="subcellular location">
    <subcellularLocation>
        <location evidence="1 10">Cell outer membrane</location>
        <topology evidence="1 10">Multi-pass membrane protein</topology>
    </subcellularLocation>
</comment>
<keyword evidence="6 11" id="KW-0798">TonB box</keyword>
<accession>A0A4V1EE30</accession>
<reference evidence="15 18" key="2">
    <citation type="submission" date="2020-08" db="EMBL/GenBank/DDBJ databases">
        <title>Genomic Encyclopedia of Type Strains, Phase III (KMG-III): the genomes of soil and plant-associated and newly described type strains.</title>
        <authorList>
            <person name="Whitman W."/>
        </authorList>
    </citation>
    <scope>NUCLEOTIDE SEQUENCE [LARGE SCALE GENOMIC DNA]</scope>
    <source>
        <strain evidence="15 18">CECT 7753</strain>
    </source>
</reference>
<evidence type="ECO:0000256" key="10">
    <source>
        <dbReference type="PROSITE-ProRule" id="PRU01360"/>
    </source>
</evidence>
<dbReference type="GO" id="GO:0009279">
    <property type="term" value="C:cell outer membrane"/>
    <property type="evidence" value="ECO:0007669"/>
    <property type="project" value="UniProtKB-SubCell"/>
</dbReference>
<evidence type="ECO:0000256" key="8">
    <source>
        <dbReference type="ARBA" id="ARBA00023170"/>
    </source>
</evidence>
<evidence type="ECO:0000256" key="5">
    <source>
        <dbReference type="ARBA" id="ARBA00022692"/>
    </source>
</evidence>
<evidence type="ECO:0000256" key="12">
    <source>
        <dbReference type="SAM" id="SignalP"/>
    </source>
</evidence>
<evidence type="ECO:0000256" key="7">
    <source>
        <dbReference type="ARBA" id="ARBA00023136"/>
    </source>
</evidence>
<proteinExistence type="inferred from homology"/>
<evidence type="ECO:0000256" key="3">
    <source>
        <dbReference type="ARBA" id="ARBA00022448"/>
    </source>
</evidence>
<dbReference type="Gene3D" id="2.40.170.20">
    <property type="entry name" value="TonB-dependent receptor, beta-barrel domain"/>
    <property type="match status" value="1"/>
</dbReference>
<keyword evidence="17" id="KW-1185">Reference proteome</keyword>